<accession>A0A952AHQ6</accession>
<protein>
    <submittedName>
        <fullName evidence="1">Uncharacterized protein</fullName>
    </submittedName>
</protein>
<name>A0A952AHQ6_9BACT</name>
<evidence type="ECO:0000313" key="2">
    <source>
        <dbReference type="Proteomes" id="UP000781173"/>
    </source>
</evidence>
<dbReference type="Proteomes" id="UP000781173">
    <property type="component" value="Unassembled WGS sequence"/>
</dbReference>
<evidence type="ECO:0000313" key="1">
    <source>
        <dbReference type="EMBL" id="MBW7954142.1"/>
    </source>
</evidence>
<proteinExistence type="predicted"/>
<feature type="non-terminal residue" evidence="1">
    <location>
        <position position="103"/>
    </location>
</feature>
<reference evidence="1" key="1">
    <citation type="journal article" date="2022" name="ISME J.">
        <title>A general approach to explore prokaryotic protein glycosylation reveals the unique surface layer modulation of an anammox bacterium.</title>
        <authorList>
            <person name="Pabst M."/>
            <person name="Grouzdev D.S."/>
            <person name="Lawson C.E."/>
            <person name="Kleikamp H.B.C."/>
            <person name="de Ram C."/>
            <person name="Louwen R."/>
            <person name="Lin Y.M."/>
            <person name="Lucker S."/>
            <person name="van Loosdrecht M.C.M."/>
            <person name="Laureni M."/>
        </authorList>
    </citation>
    <scope>NUCLEOTIDE SEQUENCE</scope>
    <source>
        <strain evidence="1">BROCD043</strain>
    </source>
</reference>
<dbReference type="EMBL" id="JACFOF010000019">
    <property type="protein sequence ID" value="MBW7954142.1"/>
    <property type="molecule type" value="Genomic_DNA"/>
</dbReference>
<comment type="caution">
    <text evidence="1">The sequence shown here is derived from an EMBL/GenBank/DDBJ whole genome shotgun (WGS) entry which is preliminary data.</text>
</comment>
<gene>
    <name evidence="1" type="ORF">H3C67_05155</name>
</gene>
<sequence length="103" mass="11427">MQKPFPEIETAKTNTDELMQCFLHDLSGPLSILQMQLEQAGRDITHEQIVSVKSLLSKAQQGLSHVNRMVVSAKTGIDDSAELSFSAVHQLNQLCDWYGLLAT</sequence>
<dbReference type="AlphaFoldDB" id="A0A952AHQ6"/>
<organism evidence="1 2">
    <name type="scientific">Candidatus Dojkabacteria bacterium</name>
    <dbReference type="NCBI Taxonomy" id="2099670"/>
    <lineage>
        <taxon>Bacteria</taxon>
        <taxon>Candidatus Dojkabacteria</taxon>
    </lineage>
</organism>